<evidence type="ECO:0000313" key="1">
    <source>
        <dbReference type="EMBL" id="AET01620.2"/>
    </source>
</evidence>
<organism evidence="1 3">
    <name type="scientific">Medicago truncatula</name>
    <name type="common">Barrel medic</name>
    <name type="synonym">Medicago tribuloides</name>
    <dbReference type="NCBI Taxonomy" id="3880"/>
    <lineage>
        <taxon>Eukaryota</taxon>
        <taxon>Viridiplantae</taxon>
        <taxon>Streptophyta</taxon>
        <taxon>Embryophyta</taxon>
        <taxon>Tracheophyta</taxon>
        <taxon>Spermatophyta</taxon>
        <taxon>Magnoliopsida</taxon>
        <taxon>eudicotyledons</taxon>
        <taxon>Gunneridae</taxon>
        <taxon>Pentapetalae</taxon>
        <taxon>rosids</taxon>
        <taxon>fabids</taxon>
        <taxon>Fabales</taxon>
        <taxon>Fabaceae</taxon>
        <taxon>Papilionoideae</taxon>
        <taxon>50 kb inversion clade</taxon>
        <taxon>NPAAA clade</taxon>
        <taxon>Hologalegina</taxon>
        <taxon>IRL clade</taxon>
        <taxon>Trifolieae</taxon>
        <taxon>Medicago</taxon>
    </lineage>
</organism>
<dbReference type="EMBL" id="CM001224">
    <property type="protein sequence ID" value="AET01620.2"/>
    <property type="molecule type" value="Genomic_DNA"/>
</dbReference>
<keyword evidence="3" id="KW-1185">Reference proteome</keyword>
<evidence type="ECO:0000313" key="3">
    <source>
        <dbReference type="Proteomes" id="UP000002051"/>
    </source>
</evidence>
<reference evidence="1 3" key="1">
    <citation type="journal article" date="2011" name="Nature">
        <title>The Medicago genome provides insight into the evolution of rhizobial symbioses.</title>
        <authorList>
            <person name="Young N.D."/>
            <person name="Debelle F."/>
            <person name="Oldroyd G.E."/>
            <person name="Geurts R."/>
            <person name="Cannon S.B."/>
            <person name="Udvardi M.K."/>
            <person name="Benedito V.A."/>
            <person name="Mayer K.F."/>
            <person name="Gouzy J."/>
            <person name="Schoof H."/>
            <person name="Van de Peer Y."/>
            <person name="Proost S."/>
            <person name="Cook D.R."/>
            <person name="Meyers B.C."/>
            <person name="Spannagl M."/>
            <person name="Cheung F."/>
            <person name="De Mita S."/>
            <person name="Krishnakumar V."/>
            <person name="Gundlach H."/>
            <person name="Zhou S."/>
            <person name="Mudge J."/>
            <person name="Bharti A.K."/>
            <person name="Murray J.D."/>
            <person name="Naoumkina M.A."/>
            <person name="Rosen B."/>
            <person name="Silverstein K.A."/>
            <person name="Tang H."/>
            <person name="Rombauts S."/>
            <person name="Zhao P.X."/>
            <person name="Zhou P."/>
            <person name="Barbe V."/>
            <person name="Bardou P."/>
            <person name="Bechner M."/>
            <person name="Bellec A."/>
            <person name="Berger A."/>
            <person name="Berges H."/>
            <person name="Bidwell S."/>
            <person name="Bisseling T."/>
            <person name="Choisne N."/>
            <person name="Couloux A."/>
            <person name="Denny R."/>
            <person name="Deshpande S."/>
            <person name="Dai X."/>
            <person name="Doyle J.J."/>
            <person name="Dudez A.M."/>
            <person name="Farmer A.D."/>
            <person name="Fouteau S."/>
            <person name="Franken C."/>
            <person name="Gibelin C."/>
            <person name="Gish J."/>
            <person name="Goldstein S."/>
            <person name="Gonzalez A.J."/>
            <person name="Green P.J."/>
            <person name="Hallab A."/>
            <person name="Hartog M."/>
            <person name="Hua A."/>
            <person name="Humphray S.J."/>
            <person name="Jeong D.H."/>
            <person name="Jing Y."/>
            <person name="Jocker A."/>
            <person name="Kenton S.M."/>
            <person name="Kim D.J."/>
            <person name="Klee K."/>
            <person name="Lai H."/>
            <person name="Lang C."/>
            <person name="Lin S."/>
            <person name="Macmil S.L."/>
            <person name="Magdelenat G."/>
            <person name="Matthews L."/>
            <person name="McCorrison J."/>
            <person name="Monaghan E.L."/>
            <person name="Mun J.H."/>
            <person name="Najar F.Z."/>
            <person name="Nicholson C."/>
            <person name="Noirot C."/>
            <person name="O'Bleness M."/>
            <person name="Paule C.R."/>
            <person name="Poulain J."/>
            <person name="Prion F."/>
            <person name="Qin B."/>
            <person name="Qu C."/>
            <person name="Retzel E.F."/>
            <person name="Riddle C."/>
            <person name="Sallet E."/>
            <person name="Samain S."/>
            <person name="Samson N."/>
            <person name="Sanders I."/>
            <person name="Saurat O."/>
            <person name="Scarpelli C."/>
            <person name="Schiex T."/>
            <person name="Segurens B."/>
            <person name="Severin A.J."/>
            <person name="Sherrier D.J."/>
            <person name="Shi R."/>
            <person name="Sims S."/>
            <person name="Singer S.R."/>
            <person name="Sinharoy S."/>
            <person name="Sterck L."/>
            <person name="Viollet A."/>
            <person name="Wang B.B."/>
            <person name="Wang K."/>
            <person name="Wang M."/>
            <person name="Wang X."/>
            <person name="Warfsmann J."/>
            <person name="Weissenbach J."/>
            <person name="White D.D."/>
            <person name="White J.D."/>
            <person name="Wiley G.B."/>
            <person name="Wincker P."/>
            <person name="Xing Y."/>
            <person name="Yang L."/>
            <person name="Yao Z."/>
            <person name="Ying F."/>
            <person name="Zhai J."/>
            <person name="Zhou L."/>
            <person name="Zuber A."/>
            <person name="Denarie J."/>
            <person name="Dixon R.A."/>
            <person name="May G.D."/>
            <person name="Schwartz D.C."/>
            <person name="Rogers J."/>
            <person name="Quetier F."/>
            <person name="Town C.D."/>
            <person name="Roe B.A."/>
        </authorList>
    </citation>
    <scope>NUCLEOTIDE SEQUENCE [LARGE SCALE GENOMIC DNA]</scope>
    <source>
        <strain evidence="1">A17</strain>
        <strain evidence="2 3">cv. Jemalong A17</strain>
    </source>
</reference>
<dbReference type="STRING" id="3880.G7LI70"/>
<dbReference type="PaxDb" id="3880-AET01620"/>
<reference evidence="1 3" key="2">
    <citation type="journal article" date="2014" name="BMC Genomics">
        <title>An improved genome release (version Mt4.0) for the model legume Medicago truncatula.</title>
        <authorList>
            <person name="Tang H."/>
            <person name="Krishnakumar V."/>
            <person name="Bidwell S."/>
            <person name="Rosen B."/>
            <person name="Chan A."/>
            <person name="Zhou S."/>
            <person name="Gentzbittel L."/>
            <person name="Childs K.L."/>
            <person name="Yandell M."/>
            <person name="Gundlach H."/>
            <person name="Mayer K.F."/>
            <person name="Schwartz D.C."/>
            <person name="Town C.D."/>
        </authorList>
    </citation>
    <scope>GENOME REANNOTATION</scope>
    <source>
        <strain evidence="2 3">cv. Jemalong A17</strain>
    </source>
</reference>
<dbReference type="Proteomes" id="UP000002051">
    <property type="component" value="Chromosome 8"/>
</dbReference>
<dbReference type="HOGENOM" id="CLU_1108482_0_0_1"/>
<evidence type="ECO:0000313" key="2">
    <source>
        <dbReference type="EnsemblPlants" id="AET01620"/>
    </source>
</evidence>
<reference evidence="2" key="3">
    <citation type="submission" date="2015-04" db="UniProtKB">
        <authorList>
            <consortium name="EnsemblPlants"/>
        </authorList>
    </citation>
    <scope>IDENTIFICATION</scope>
    <source>
        <strain evidence="2">cv. Jemalong A17</strain>
    </source>
</reference>
<protein>
    <submittedName>
        <fullName evidence="1 2">Uncharacterized protein</fullName>
    </submittedName>
</protein>
<dbReference type="CDD" id="cd09272">
    <property type="entry name" value="RNase_HI_RT_Ty1"/>
    <property type="match status" value="1"/>
</dbReference>
<name>G7LI70_MEDTR</name>
<dbReference type="EnsemblPlants" id="AET01620">
    <property type="protein sequence ID" value="AET01620"/>
    <property type="gene ID" value="MTR_8g018120"/>
</dbReference>
<proteinExistence type="predicted"/>
<gene>
    <name evidence="1" type="ordered locus">MTR_8g018120</name>
</gene>
<accession>G7LI70</accession>
<accession>A0A0C3XX81</accession>
<dbReference type="PANTHER" id="PTHR11439">
    <property type="entry name" value="GAG-POL-RELATED RETROTRANSPOSON"/>
    <property type="match status" value="1"/>
</dbReference>
<dbReference type="PANTHER" id="PTHR11439:SF483">
    <property type="entry name" value="PEPTIDE SYNTHASE GLIP-LIKE, PUTATIVE (AFU_ORTHOLOGUE AFUA_3G12920)-RELATED"/>
    <property type="match status" value="1"/>
</dbReference>
<sequence>MKLKGPGEYQRSLISYKEFKRSCVSMSNDVSPRSMNVDFRTIASSKIEDLQGSLEAHELRLVASKLKHSRKVVEIIDSNGRKARESTRKVTVEVNFKLEKRIEEEKVDSTLFKQIVGSLRLDIYFAMGLISRFMDDLRRSRMNVNQHMVALSSCETEYIAGSYAACQAIWFGFVLKELMVEVKKSIKLLIDNKSAINLAKNPLLHEKVNNGRLKVMHCPTESQIADALTNGAKVDGFLLLRDELGVIQFDE</sequence>
<dbReference type="AlphaFoldDB" id="G7LI70"/>